<dbReference type="Proteomes" id="UP001597459">
    <property type="component" value="Unassembled WGS sequence"/>
</dbReference>
<dbReference type="CDD" id="cd03673">
    <property type="entry name" value="NUDIX_Ap6A_hydrolase"/>
    <property type="match status" value="1"/>
</dbReference>
<evidence type="ECO:0000256" key="2">
    <source>
        <dbReference type="RuleBase" id="RU003476"/>
    </source>
</evidence>
<dbReference type="PANTHER" id="PTHR43736">
    <property type="entry name" value="ADP-RIBOSE PYROPHOSPHATASE"/>
    <property type="match status" value="1"/>
</dbReference>
<gene>
    <name evidence="4" type="ORF">ACFSTE_15130</name>
</gene>
<dbReference type="PROSITE" id="PS00893">
    <property type="entry name" value="NUDIX_BOX"/>
    <property type="match status" value="1"/>
</dbReference>
<dbReference type="Gene3D" id="3.90.79.10">
    <property type="entry name" value="Nucleoside Triphosphate Pyrophosphohydrolase"/>
    <property type="match status" value="1"/>
</dbReference>
<dbReference type="InterPro" id="IPR020084">
    <property type="entry name" value="NUDIX_hydrolase_CS"/>
</dbReference>
<proteinExistence type="inferred from homology"/>
<feature type="domain" description="Nudix hydrolase" evidence="3">
    <location>
        <begin position="66"/>
        <end position="198"/>
    </location>
</feature>
<name>A0ABW5NBA4_9FLAO</name>
<dbReference type="InterPro" id="IPR000086">
    <property type="entry name" value="NUDIX_hydrolase_dom"/>
</dbReference>
<accession>A0ABW5NBA4</accession>
<dbReference type="EC" id="3.6.-.-" evidence="4"/>
<dbReference type="PRINTS" id="PR00502">
    <property type="entry name" value="NUDIXFAMILY"/>
</dbReference>
<dbReference type="SUPFAM" id="SSF55811">
    <property type="entry name" value="Nudix"/>
    <property type="match status" value="1"/>
</dbReference>
<comment type="caution">
    <text evidence="4">The sequence shown here is derived from an EMBL/GenBank/DDBJ whole genome shotgun (WGS) entry which is preliminary data.</text>
</comment>
<evidence type="ECO:0000313" key="5">
    <source>
        <dbReference type="Proteomes" id="UP001597459"/>
    </source>
</evidence>
<dbReference type="InterPro" id="IPR015797">
    <property type="entry name" value="NUDIX_hydrolase-like_dom_sf"/>
</dbReference>
<keyword evidence="5" id="KW-1185">Reference proteome</keyword>
<dbReference type="GO" id="GO:0016787">
    <property type="term" value="F:hydrolase activity"/>
    <property type="evidence" value="ECO:0007669"/>
    <property type="project" value="UniProtKB-KW"/>
</dbReference>
<dbReference type="PANTHER" id="PTHR43736:SF1">
    <property type="entry name" value="DIHYDRONEOPTERIN TRIPHOSPHATE DIPHOSPHATASE"/>
    <property type="match status" value="1"/>
</dbReference>
<protein>
    <submittedName>
        <fullName evidence="4">NUDIX hydrolase</fullName>
        <ecNumber evidence="4">3.6.-.-</ecNumber>
    </submittedName>
</protein>
<dbReference type="RefSeq" id="WP_378253719.1">
    <property type="nucleotide sequence ID" value="NZ_JBHSJV010000001.1"/>
</dbReference>
<dbReference type="EMBL" id="JBHULX010000030">
    <property type="protein sequence ID" value="MFD2592169.1"/>
    <property type="molecule type" value="Genomic_DNA"/>
</dbReference>
<sequence>MYKVFVNNAPIILSTKKSVADCQTFPIKEVDFLKIIEDLIQNPDKKYHLYHKKEERLLAHLYTKLPVVYAGGGKVYNAKNEVLFIHRNGKWDLPKGKAERKEDIETAAIREVEEETGVTGLEVTKFLYKTFHVFKRNGEFRLKVTYWFEMKTAFNGTLTPQIEEDIHKVKWKNRKKTKKALKDSYANIKMLFSQDYLS</sequence>
<comment type="similarity">
    <text evidence="2">Belongs to the Nudix hydrolase family.</text>
</comment>
<organism evidence="4 5">
    <name type="scientific">Aquimarina hainanensis</name>
    <dbReference type="NCBI Taxonomy" id="1578017"/>
    <lineage>
        <taxon>Bacteria</taxon>
        <taxon>Pseudomonadati</taxon>
        <taxon>Bacteroidota</taxon>
        <taxon>Flavobacteriia</taxon>
        <taxon>Flavobacteriales</taxon>
        <taxon>Flavobacteriaceae</taxon>
        <taxon>Aquimarina</taxon>
    </lineage>
</organism>
<dbReference type="PROSITE" id="PS51462">
    <property type="entry name" value="NUDIX"/>
    <property type="match status" value="1"/>
</dbReference>
<evidence type="ECO:0000256" key="1">
    <source>
        <dbReference type="ARBA" id="ARBA00022801"/>
    </source>
</evidence>
<evidence type="ECO:0000259" key="3">
    <source>
        <dbReference type="PROSITE" id="PS51462"/>
    </source>
</evidence>
<dbReference type="Pfam" id="PF00293">
    <property type="entry name" value="NUDIX"/>
    <property type="match status" value="1"/>
</dbReference>
<dbReference type="InterPro" id="IPR020476">
    <property type="entry name" value="Nudix_hydrolase"/>
</dbReference>
<evidence type="ECO:0000313" key="4">
    <source>
        <dbReference type="EMBL" id="MFD2592169.1"/>
    </source>
</evidence>
<reference evidence="5" key="1">
    <citation type="journal article" date="2019" name="Int. J. Syst. Evol. Microbiol.">
        <title>The Global Catalogue of Microorganisms (GCM) 10K type strain sequencing project: providing services to taxonomists for standard genome sequencing and annotation.</title>
        <authorList>
            <consortium name="The Broad Institute Genomics Platform"/>
            <consortium name="The Broad Institute Genome Sequencing Center for Infectious Disease"/>
            <person name="Wu L."/>
            <person name="Ma J."/>
        </authorList>
    </citation>
    <scope>NUCLEOTIDE SEQUENCE [LARGE SCALE GENOMIC DNA]</scope>
    <source>
        <strain evidence="5">KCTC 42423</strain>
    </source>
</reference>
<keyword evidence="1 2" id="KW-0378">Hydrolase</keyword>